<evidence type="ECO:0000313" key="2">
    <source>
        <dbReference type="Proteomes" id="UP000008138"/>
    </source>
</evidence>
<reference evidence="1 2" key="1">
    <citation type="journal article" date="2011" name="J. Bacteriol.">
        <title>Complete genome sequence of the thermoacidophilic crenarchaeon Thermoproteus uzoniensis 768-20.</title>
        <authorList>
            <person name="Mardanov A.V."/>
            <person name="Gumerov V.M."/>
            <person name="Beletsky A.V."/>
            <person name="Prokofeva M.I."/>
            <person name="Bonch-Osmolovskaya E.A."/>
            <person name="Ravin N.V."/>
            <person name="Skryabin K.G."/>
        </authorList>
    </citation>
    <scope>NUCLEOTIDE SEQUENCE [LARGE SCALE GENOMIC DNA]</scope>
    <source>
        <strain evidence="1 2">768-20</strain>
    </source>
</reference>
<dbReference type="eggNOG" id="arCOG07432">
    <property type="taxonomic scope" value="Archaea"/>
</dbReference>
<dbReference type="AlphaFoldDB" id="F2L3D6"/>
<dbReference type="RefSeq" id="WP_013679331.1">
    <property type="nucleotide sequence ID" value="NC_015315.1"/>
</dbReference>
<gene>
    <name evidence="1" type="ordered locus">TUZN_0499</name>
</gene>
<name>F2L3D6_THEU7</name>
<sequence length="58" mass="6684">MDIFKIIEEEARKILEGSDIDIVMDIIRAYRSSGPKGARGKVKEILSQWGIYVEDRED</sequence>
<dbReference type="GeneID" id="59388390"/>
<dbReference type="HOGENOM" id="CLU_198005_0_0_2"/>
<dbReference type="STRING" id="999630.TUZN_0499"/>
<keyword evidence="2" id="KW-1185">Reference proteome</keyword>
<organism evidence="1 2">
    <name type="scientific">Thermoproteus uzoniensis (strain 768-20)</name>
    <dbReference type="NCBI Taxonomy" id="999630"/>
    <lineage>
        <taxon>Archaea</taxon>
        <taxon>Thermoproteota</taxon>
        <taxon>Thermoprotei</taxon>
        <taxon>Thermoproteales</taxon>
        <taxon>Thermoproteaceae</taxon>
        <taxon>Thermoproteus</taxon>
    </lineage>
</organism>
<evidence type="ECO:0000313" key="1">
    <source>
        <dbReference type="EMBL" id="AEA11995.1"/>
    </source>
</evidence>
<dbReference type="KEGG" id="tuz:TUZN_0499"/>
<reference key="2">
    <citation type="submission" date="2011-03" db="EMBL/GenBank/DDBJ databases">
        <title>Complete genome sequence of the thermoacidophilic crenarchaeon Thermoproteus uzoniensis 768-20.</title>
        <authorList>
            <person name="Mardanov A.V."/>
            <person name="Gumerov V.M."/>
            <person name="Beletsky A.V."/>
            <person name="Prokofeva M.I."/>
            <person name="Bonch-Osmolovskaya E.A."/>
            <person name="Ravin N.V."/>
            <person name="Skryabin K.G."/>
        </authorList>
    </citation>
    <scope>NUCLEOTIDE SEQUENCE</scope>
    <source>
        <strain>768-20</strain>
    </source>
</reference>
<accession>F2L3D6</accession>
<proteinExistence type="predicted"/>
<dbReference type="OrthoDB" id="25774at2157"/>
<dbReference type="Proteomes" id="UP000008138">
    <property type="component" value="Chromosome"/>
</dbReference>
<protein>
    <submittedName>
        <fullName evidence="1">Uncharacterized protein</fullName>
    </submittedName>
</protein>
<dbReference type="EMBL" id="CP002590">
    <property type="protein sequence ID" value="AEA11995.1"/>
    <property type="molecule type" value="Genomic_DNA"/>
</dbReference>